<evidence type="ECO:0008006" key="4">
    <source>
        <dbReference type="Google" id="ProtNLM"/>
    </source>
</evidence>
<sequence>FYQPLQLSFSAMQISVNYTCLLVLLALSACFTPAVSQIHWNRGWGASGSNVGKRGGSAEANNVMAVLDAAGCSRIITQLTDVLGKLVQRSVSQLVVCELGRLAGEAVIAR</sequence>
<accession>A0AAV2RSN2</accession>
<dbReference type="Proteomes" id="UP001497623">
    <property type="component" value="Unassembled WGS sequence"/>
</dbReference>
<keyword evidence="1" id="KW-0732">Signal</keyword>
<dbReference type="EMBL" id="CAXKWB010032734">
    <property type="protein sequence ID" value="CAL4141801.1"/>
    <property type="molecule type" value="Genomic_DNA"/>
</dbReference>
<feature type="non-terminal residue" evidence="2">
    <location>
        <position position="1"/>
    </location>
</feature>
<name>A0AAV2RSN2_MEGNR</name>
<feature type="signal peptide" evidence="1">
    <location>
        <begin position="1"/>
        <end position="36"/>
    </location>
</feature>
<reference evidence="2 3" key="1">
    <citation type="submission" date="2024-05" db="EMBL/GenBank/DDBJ databases">
        <authorList>
            <person name="Wallberg A."/>
        </authorList>
    </citation>
    <scope>NUCLEOTIDE SEQUENCE [LARGE SCALE GENOMIC DNA]</scope>
</reference>
<keyword evidence="3" id="KW-1185">Reference proteome</keyword>
<gene>
    <name evidence="2" type="ORF">MNOR_LOCUS28929</name>
</gene>
<dbReference type="AlphaFoldDB" id="A0AAV2RSN2"/>
<evidence type="ECO:0000313" key="2">
    <source>
        <dbReference type="EMBL" id="CAL4141801.1"/>
    </source>
</evidence>
<organism evidence="2 3">
    <name type="scientific">Meganyctiphanes norvegica</name>
    <name type="common">Northern krill</name>
    <name type="synonym">Thysanopoda norvegica</name>
    <dbReference type="NCBI Taxonomy" id="48144"/>
    <lineage>
        <taxon>Eukaryota</taxon>
        <taxon>Metazoa</taxon>
        <taxon>Ecdysozoa</taxon>
        <taxon>Arthropoda</taxon>
        <taxon>Crustacea</taxon>
        <taxon>Multicrustacea</taxon>
        <taxon>Malacostraca</taxon>
        <taxon>Eumalacostraca</taxon>
        <taxon>Eucarida</taxon>
        <taxon>Euphausiacea</taxon>
        <taxon>Euphausiidae</taxon>
        <taxon>Meganyctiphanes</taxon>
    </lineage>
</organism>
<evidence type="ECO:0000256" key="1">
    <source>
        <dbReference type="SAM" id="SignalP"/>
    </source>
</evidence>
<comment type="caution">
    <text evidence="2">The sequence shown here is derived from an EMBL/GenBank/DDBJ whole genome shotgun (WGS) entry which is preliminary data.</text>
</comment>
<feature type="chain" id="PRO_5043483625" description="Adipokinetic hormone 2" evidence="1">
    <location>
        <begin position="37"/>
        <end position="110"/>
    </location>
</feature>
<proteinExistence type="predicted"/>
<evidence type="ECO:0000313" key="3">
    <source>
        <dbReference type="Proteomes" id="UP001497623"/>
    </source>
</evidence>
<protein>
    <recommendedName>
        <fullName evidence="4">Adipokinetic hormone 2</fullName>
    </recommendedName>
</protein>